<evidence type="ECO:0000256" key="1">
    <source>
        <dbReference type="ARBA" id="ARBA00022741"/>
    </source>
</evidence>
<accession>A0ABM9AGW5</accession>
<dbReference type="PANTHER" id="PTHR30476:SF0">
    <property type="entry name" value="UPF0234 PROTEIN YAJQ"/>
    <property type="match status" value="1"/>
</dbReference>
<name>A0ABM9AGW5_9GAMM</name>
<dbReference type="EMBL" id="CAKLPX010000003">
    <property type="protein sequence ID" value="CAH0992395.1"/>
    <property type="molecule type" value="Genomic_DNA"/>
</dbReference>
<dbReference type="CDD" id="cd11740">
    <property type="entry name" value="YajQ_like"/>
    <property type="match status" value="1"/>
</dbReference>
<proteinExistence type="inferred from homology"/>
<gene>
    <name evidence="4" type="ORF">SIN8267_02515</name>
</gene>
<dbReference type="HAMAP" id="MF_00632">
    <property type="entry name" value="UPF0234"/>
    <property type="match status" value="1"/>
</dbReference>
<dbReference type="Gene3D" id="3.30.70.860">
    <property type="match status" value="1"/>
</dbReference>
<dbReference type="InterPro" id="IPR035571">
    <property type="entry name" value="UPF0234-like_C"/>
</dbReference>
<evidence type="ECO:0000313" key="4">
    <source>
        <dbReference type="EMBL" id="CAH0992395.1"/>
    </source>
</evidence>
<comment type="similarity">
    <text evidence="2 3">Belongs to the YajQ family.</text>
</comment>
<protein>
    <recommendedName>
        <fullName evidence="3">Nucleotide-binding protein SIN8267_02515</fullName>
    </recommendedName>
</protein>
<evidence type="ECO:0000256" key="3">
    <source>
        <dbReference type="HAMAP-Rule" id="MF_00632"/>
    </source>
</evidence>
<dbReference type="NCBIfam" id="NF003819">
    <property type="entry name" value="PRK05412.1"/>
    <property type="match status" value="1"/>
</dbReference>
<keyword evidence="5" id="KW-1185">Reference proteome</keyword>
<dbReference type="SUPFAM" id="SSF89963">
    <property type="entry name" value="YajQ-like"/>
    <property type="match status" value="2"/>
</dbReference>
<keyword evidence="1 3" id="KW-0547">Nucleotide-binding</keyword>
<comment type="function">
    <text evidence="3">Nucleotide-binding protein.</text>
</comment>
<evidence type="ECO:0000313" key="5">
    <source>
        <dbReference type="Proteomes" id="UP000838100"/>
    </source>
</evidence>
<dbReference type="PANTHER" id="PTHR30476">
    <property type="entry name" value="UPF0234 PROTEIN YAJQ"/>
    <property type="match status" value="1"/>
</dbReference>
<dbReference type="RefSeq" id="WP_237445085.1">
    <property type="nucleotide sequence ID" value="NZ_CAKLPX010000003.1"/>
</dbReference>
<dbReference type="InterPro" id="IPR007551">
    <property type="entry name" value="YajQ/Smlt4090-like"/>
</dbReference>
<dbReference type="InterPro" id="IPR035570">
    <property type="entry name" value="UPF0234_N"/>
</dbReference>
<sequence>MPSFDTISEVDKHQLTNAVDQARRVITTRFDFKGVDAQFDLDGMVVGVSAGAEFQVSQMVDILTGTLHKCNIDPGAMDLADMVTTGMTVRQSITFKNGLDKDACRKIMKAIKETKFKVKATIQDEQVRVEGKKRDDLQQIMNLLRGEDYGQPLQFKNFRD</sequence>
<reference evidence="4" key="1">
    <citation type="submission" date="2021-12" db="EMBL/GenBank/DDBJ databases">
        <authorList>
            <person name="Rodrigo-Torres L."/>
            <person name="Arahal R. D."/>
            <person name="Lucena T."/>
        </authorList>
    </citation>
    <scope>NUCLEOTIDE SEQUENCE</scope>
    <source>
        <strain evidence="4">CECT 8267</strain>
    </source>
</reference>
<dbReference type="Gene3D" id="3.30.70.990">
    <property type="entry name" value="YajQ-like, domain 2"/>
    <property type="match status" value="1"/>
</dbReference>
<organism evidence="4 5">
    <name type="scientific">Sinobacterium norvegicum</name>
    <dbReference type="NCBI Taxonomy" id="1641715"/>
    <lineage>
        <taxon>Bacteria</taxon>
        <taxon>Pseudomonadati</taxon>
        <taxon>Pseudomonadota</taxon>
        <taxon>Gammaproteobacteria</taxon>
        <taxon>Cellvibrionales</taxon>
        <taxon>Spongiibacteraceae</taxon>
        <taxon>Sinobacterium</taxon>
    </lineage>
</organism>
<dbReference type="Pfam" id="PF04461">
    <property type="entry name" value="YajQ"/>
    <property type="match status" value="1"/>
</dbReference>
<evidence type="ECO:0000256" key="2">
    <source>
        <dbReference type="ARBA" id="ARBA00093450"/>
    </source>
</evidence>
<dbReference type="InterPro" id="IPR036183">
    <property type="entry name" value="YajQ-like_sf"/>
</dbReference>
<dbReference type="Proteomes" id="UP000838100">
    <property type="component" value="Unassembled WGS sequence"/>
</dbReference>
<comment type="caution">
    <text evidence="4">The sequence shown here is derived from an EMBL/GenBank/DDBJ whole genome shotgun (WGS) entry which is preliminary data.</text>
</comment>